<comment type="similarity">
    <text evidence="1 3">Belongs to the CMC family.</text>
</comment>
<dbReference type="VEuPathDB" id="FungiDB:PLEOSDRAFT_1099585"/>
<keyword evidence="2" id="KW-1015">Disulfide bond</keyword>
<feature type="region of interest" description="Disordered" evidence="4">
    <location>
        <begin position="53"/>
        <end position="77"/>
    </location>
</feature>
<dbReference type="PROSITE" id="PS00036">
    <property type="entry name" value="BZIP_BASIC"/>
    <property type="match status" value="1"/>
</dbReference>
<dbReference type="AlphaFoldDB" id="A0A067PCK3"/>
<comment type="function">
    <text evidence="3">Required for mitochondrial cytochrome c oxidase (COX) assembly and respiration.</text>
</comment>
<protein>
    <recommendedName>
        <fullName evidence="3">COX assembly mitochondrial protein</fullName>
    </recommendedName>
</protein>
<evidence type="ECO:0000313" key="7">
    <source>
        <dbReference type="Proteomes" id="UP000027073"/>
    </source>
</evidence>
<keyword evidence="3" id="KW-0999">Mitochondrion inner membrane</keyword>
<evidence type="ECO:0000256" key="1">
    <source>
        <dbReference type="ARBA" id="ARBA00007347"/>
    </source>
</evidence>
<accession>A0A067PCK3</accession>
<dbReference type="Proteomes" id="UP000027073">
    <property type="component" value="Unassembled WGS sequence"/>
</dbReference>
<gene>
    <name evidence="6" type="ORF">PLEOSDRAFT_1099585</name>
</gene>
<dbReference type="InParanoid" id="A0A067PCK3"/>
<sequence length="77" mass="9162">MHPQLSDKRTVCWEFIQALEMCHMSTWAKFSGGCNTQKDELNKCLRKERIARTTRNREAAKEQRAKTEQAWKDFNED</sequence>
<dbReference type="GO" id="GO:0005743">
    <property type="term" value="C:mitochondrial inner membrane"/>
    <property type="evidence" value="ECO:0007669"/>
    <property type="project" value="UniProtKB-SubCell"/>
</dbReference>
<feature type="domain" description="BZIP" evidence="5">
    <location>
        <begin position="52"/>
        <end position="66"/>
    </location>
</feature>
<dbReference type="HOGENOM" id="CLU_169286_3_2_1"/>
<keyword evidence="3" id="KW-0496">Mitochondrion</keyword>
<dbReference type="EMBL" id="KL198004">
    <property type="protein sequence ID" value="KDQ33626.1"/>
    <property type="molecule type" value="Genomic_DNA"/>
</dbReference>
<dbReference type="GO" id="GO:0003700">
    <property type="term" value="F:DNA-binding transcription factor activity"/>
    <property type="evidence" value="ECO:0007669"/>
    <property type="project" value="InterPro"/>
</dbReference>
<reference evidence="7" key="1">
    <citation type="journal article" date="2014" name="Proc. Natl. Acad. Sci. U.S.A.">
        <title>Extensive sampling of basidiomycete genomes demonstrates inadequacy of the white-rot/brown-rot paradigm for wood decay fungi.</title>
        <authorList>
            <person name="Riley R."/>
            <person name="Salamov A.A."/>
            <person name="Brown D.W."/>
            <person name="Nagy L.G."/>
            <person name="Floudas D."/>
            <person name="Held B.W."/>
            <person name="Levasseur A."/>
            <person name="Lombard V."/>
            <person name="Morin E."/>
            <person name="Otillar R."/>
            <person name="Lindquist E.A."/>
            <person name="Sun H."/>
            <person name="LaButti K.M."/>
            <person name="Schmutz J."/>
            <person name="Jabbour D."/>
            <person name="Luo H."/>
            <person name="Baker S.E."/>
            <person name="Pisabarro A.G."/>
            <person name="Walton J.D."/>
            <person name="Blanchette R.A."/>
            <person name="Henrissat B."/>
            <person name="Martin F."/>
            <person name="Cullen D."/>
            <person name="Hibbett D.S."/>
            <person name="Grigoriev I.V."/>
        </authorList>
    </citation>
    <scope>NUCLEOTIDE SEQUENCE [LARGE SCALE GENOMIC DNA]</scope>
    <source>
        <strain evidence="7">PC15</strain>
    </source>
</reference>
<dbReference type="InterPro" id="IPR004827">
    <property type="entry name" value="bZIP"/>
</dbReference>
<keyword evidence="3" id="KW-0143">Chaperone</keyword>
<evidence type="ECO:0000256" key="4">
    <source>
        <dbReference type="SAM" id="MobiDB-lite"/>
    </source>
</evidence>
<dbReference type="Pfam" id="PF08583">
    <property type="entry name" value="Cmc1"/>
    <property type="match status" value="1"/>
</dbReference>
<dbReference type="FunCoup" id="A0A067PCK3">
    <property type="interactions" value="149"/>
</dbReference>
<dbReference type="STRING" id="1137138.A0A067PCK3"/>
<proteinExistence type="inferred from homology"/>
<keyword evidence="3" id="KW-0472">Membrane</keyword>
<name>A0A067PCK3_PLEO1</name>
<evidence type="ECO:0000313" key="6">
    <source>
        <dbReference type="EMBL" id="KDQ33626.1"/>
    </source>
</evidence>
<evidence type="ECO:0000256" key="3">
    <source>
        <dbReference type="RuleBase" id="RU364104"/>
    </source>
</evidence>
<evidence type="ECO:0000256" key="2">
    <source>
        <dbReference type="ARBA" id="ARBA00023157"/>
    </source>
</evidence>
<comment type="subcellular location">
    <subcellularLocation>
        <location evidence="3">Mitochondrion inner membrane</location>
    </subcellularLocation>
</comment>
<organism evidence="6 7">
    <name type="scientific">Pleurotus ostreatus (strain PC15)</name>
    <name type="common">Oyster mushroom</name>
    <dbReference type="NCBI Taxonomy" id="1137138"/>
    <lineage>
        <taxon>Eukaryota</taxon>
        <taxon>Fungi</taxon>
        <taxon>Dikarya</taxon>
        <taxon>Basidiomycota</taxon>
        <taxon>Agaricomycotina</taxon>
        <taxon>Agaricomycetes</taxon>
        <taxon>Agaricomycetidae</taxon>
        <taxon>Agaricales</taxon>
        <taxon>Pleurotineae</taxon>
        <taxon>Pleurotaceae</taxon>
        <taxon>Pleurotus</taxon>
    </lineage>
</organism>
<dbReference type="OrthoDB" id="532630at2759"/>
<dbReference type="InterPro" id="IPR013892">
    <property type="entry name" value="Cyt_c_biogenesis_Cmc1-like"/>
</dbReference>
<evidence type="ECO:0000259" key="5">
    <source>
        <dbReference type="PROSITE" id="PS00036"/>
    </source>
</evidence>